<dbReference type="EMBL" id="ABJB010388697">
    <property type="status" value="NOT_ANNOTATED_CDS"/>
    <property type="molecule type" value="Genomic_DNA"/>
</dbReference>
<reference evidence="9 11" key="1">
    <citation type="submission" date="2008-03" db="EMBL/GenBank/DDBJ databases">
        <title>Annotation of Ixodes scapularis.</title>
        <authorList>
            <consortium name="Ixodes scapularis Genome Project Consortium"/>
            <person name="Caler E."/>
            <person name="Hannick L.I."/>
            <person name="Bidwell S."/>
            <person name="Joardar V."/>
            <person name="Thiagarajan M."/>
            <person name="Amedeo P."/>
            <person name="Galinsky K.J."/>
            <person name="Schobel S."/>
            <person name="Inman J."/>
            <person name="Hostetler J."/>
            <person name="Miller J."/>
            <person name="Hammond M."/>
            <person name="Megy K."/>
            <person name="Lawson D."/>
            <person name="Kodira C."/>
            <person name="Sutton G."/>
            <person name="Meyer J."/>
            <person name="Hill C.A."/>
            <person name="Birren B."/>
            <person name="Nene V."/>
            <person name="Collins F."/>
            <person name="Alarcon-Chaidez F."/>
            <person name="Wikel S."/>
            <person name="Strausberg R."/>
        </authorList>
    </citation>
    <scope>NUCLEOTIDE SEQUENCE [LARGE SCALE GENOMIC DNA]</scope>
    <source>
        <strain evidence="11">Wikel</strain>
        <strain evidence="9">Wikel colony</strain>
    </source>
</reference>
<dbReference type="SUPFAM" id="SSF53850">
    <property type="entry name" value="Periplasmic binding protein-like II"/>
    <property type="match status" value="1"/>
</dbReference>
<evidence type="ECO:0000256" key="3">
    <source>
        <dbReference type="ARBA" id="ARBA00022692"/>
    </source>
</evidence>
<evidence type="ECO:0000256" key="8">
    <source>
        <dbReference type="SAM" id="Phobius"/>
    </source>
</evidence>
<dbReference type="EnsemblMetazoa" id="ISCW012736-RA">
    <property type="protein sequence ID" value="ISCW012736-PA"/>
    <property type="gene ID" value="ISCW012736"/>
</dbReference>
<keyword evidence="4 8" id="KW-1133">Transmembrane helix</keyword>
<dbReference type="AlphaFoldDB" id="B7QAN0"/>
<dbReference type="Proteomes" id="UP000001555">
    <property type="component" value="Unassembled WGS sequence"/>
</dbReference>
<evidence type="ECO:0000313" key="9">
    <source>
        <dbReference type="EMBL" id="EEC15902.1"/>
    </source>
</evidence>
<evidence type="ECO:0000313" key="11">
    <source>
        <dbReference type="Proteomes" id="UP000001555"/>
    </source>
</evidence>
<dbReference type="VEuPathDB" id="VectorBase:ISCP_008649"/>
<evidence type="ECO:0000256" key="7">
    <source>
        <dbReference type="ARBA" id="ARBA00023180"/>
    </source>
</evidence>
<evidence type="ECO:0000256" key="5">
    <source>
        <dbReference type="ARBA" id="ARBA00023136"/>
    </source>
</evidence>
<evidence type="ECO:0000313" key="10">
    <source>
        <dbReference type="EnsemblMetazoa" id="ISCW012736-PA"/>
    </source>
</evidence>
<comment type="subcellular location">
    <subcellularLocation>
        <location evidence="1">Cell membrane</location>
        <topology evidence="1">Multi-pass membrane protein</topology>
    </subcellularLocation>
</comment>
<dbReference type="VEuPathDB" id="VectorBase:ISCW012736"/>
<proteinExistence type="predicted"/>
<evidence type="ECO:0000256" key="2">
    <source>
        <dbReference type="ARBA" id="ARBA00022475"/>
    </source>
</evidence>
<evidence type="ECO:0000256" key="4">
    <source>
        <dbReference type="ARBA" id="ARBA00022989"/>
    </source>
</evidence>
<keyword evidence="3 8" id="KW-0812">Transmembrane</keyword>
<evidence type="ECO:0000256" key="1">
    <source>
        <dbReference type="ARBA" id="ARBA00004651"/>
    </source>
</evidence>
<keyword evidence="6" id="KW-0675">Receptor</keyword>
<dbReference type="PaxDb" id="6945-B7QAN0"/>
<name>B7QAN0_IXOSC</name>
<dbReference type="OrthoDB" id="6348242at2759"/>
<dbReference type="HOGENOM" id="CLU_1760818_0_0_1"/>
<dbReference type="GO" id="GO:0005886">
    <property type="term" value="C:plasma membrane"/>
    <property type="evidence" value="ECO:0007669"/>
    <property type="project" value="UniProtKB-SubCell"/>
</dbReference>
<gene>
    <name evidence="9" type="ORF">IscW_ISCW012736</name>
</gene>
<keyword evidence="7" id="KW-0325">Glycoprotein</keyword>
<dbReference type="EMBL" id="ABJB010830204">
    <property type="status" value="NOT_ANNOTATED_CDS"/>
    <property type="molecule type" value="Genomic_DNA"/>
</dbReference>
<reference evidence="10" key="2">
    <citation type="submission" date="2020-05" db="UniProtKB">
        <authorList>
            <consortium name="EnsemblMetazoa"/>
        </authorList>
    </citation>
    <scope>IDENTIFICATION</scope>
    <source>
        <strain evidence="10">wikel</strain>
    </source>
</reference>
<sequence>MDSAGIRIPRTWRRRLLPGVWILFGQTLSLGYSGTLISYMAHPGLEEAVDTVAKLAQAIRKGTFTCGTIRDAAEHSMLREVDAAAGGVSVLPERQRHVQFSSSYLLDRTTFVIRAPSTASRTGVVFRPFSKRVSKAKHKGCGSLQPAH</sequence>
<keyword evidence="5 8" id="KW-0472">Membrane</keyword>
<accession>B7QAN0</accession>
<dbReference type="PANTHER" id="PTHR42643">
    <property type="entry name" value="IONOTROPIC RECEPTOR 20A-RELATED"/>
    <property type="match status" value="1"/>
</dbReference>
<dbReference type="InterPro" id="IPR052192">
    <property type="entry name" value="Insect_Ionotropic_Sensory_Rcpt"/>
</dbReference>
<keyword evidence="11" id="KW-1185">Reference proteome</keyword>
<dbReference type="EMBL" id="DS896151">
    <property type="protein sequence ID" value="EEC15902.1"/>
    <property type="molecule type" value="Genomic_DNA"/>
</dbReference>
<dbReference type="Gene3D" id="3.40.190.10">
    <property type="entry name" value="Periplasmic binding protein-like II"/>
    <property type="match status" value="1"/>
</dbReference>
<feature type="transmembrane region" description="Helical" evidence="8">
    <location>
        <begin position="20"/>
        <end position="41"/>
    </location>
</feature>
<dbReference type="PANTHER" id="PTHR42643:SF24">
    <property type="entry name" value="IONOTROPIC RECEPTOR 60A"/>
    <property type="match status" value="1"/>
</dbReference>
<keyword evidence="2" id="KW-1003">Cell membrane</keyword>
<organism>
    <name type="scientific">Ixodes scapularis</name>
    <name type="common">Black-legged tick</name>
    <name type="synonym">Deer tick</name>
    <dbReference type="NCBI Taxonomy" id="6945"/>
    <lineage>
        <taxon>Eukaryota</taxon>
        <taxon>Metazoa</taxon>
        <taxon>Ecdysozoa</taxon>
        <taxon>Arthropoda</taxon>
        <taxon>Chelicerata</taxon>
        <taxon>Arachnida</taxon>
        <taxon>Acari</taxon>
        <taxon>Parasitiformes</taxon>
        <taxon>Ixodida</taxon>
        <taxon>Ixodoidea</taxon>
        <taxon>Ixodidae</taxon>
        <taxon>Ixodinae</taxon>
        <taxon>Ixodes</taxon>
    </lineage>
</organism>
<protein>
    <submittedName>
        <fullName evidence="9 10">Uncharacterized protein</fullName>
    </submittedName>
</protein>
<evidence type="ECO:0000256" key="6">
    <source>
        <dbReference type="ARBA" id="ARBA00023170"/>
    </source>
</evidence>
<dbReference type="InParanoid" id="B7QAN0"/>